<dbReference type="GO" id="GO:1990281">
    <property type="term" value="C:efflux pump complex"/>
    <property type="evidence" value="ECO:0007669"/>
    <property type="project" value="TreeGrafter"/>
</dbReference>
<gene>
    <name evidence="3" type="ORF">IAC63_00545</name>
</gene>
<keyword evidence="1" id="KW-0812">Transmembrane</keyword>
<dbReference type="Pfam" id="PF25917">
    <property type="entry name" value="BSH_RND"/>
    <property type="match status" value="1"/>
</dbReference>
<dbReference type="PANTHER" id="PTHR30469:SF33">
    <property type="entry name" value="SLR1207 PROTEIN"/>
    <property type="match status" value="1"/>
</dbReference>
<evidence type="ECO:0000313" key="4">
    <source>
        <dbReference type="Proteomes" id="UP000824142"/>
    </source>
</evidence>
<evidence type="ECO:0000313" key="3">
    <source>
        <dbReference type="EMBL" id="HIU65116.1"/>
    </source>
</evidence>
<proteinExistence type="predicted"/>
<evidence type="ECO:0000259" key="2">
    <source>
        <dbReference type="Pfam" id="PF25917"/>
    </source>
</evidence>
<feature type="domain" description="Multidrug resistance protein MdtA-like barrel-sandwich hybrid" evidence="2">
    <location>
        <begin position="70"/>
        <end position="111"/>
    </location>
</feature>
<dbReference type="Gene3D" id="1.10.287.470">
    <property type="entry name" value="Helix hairpin bin"/>
    <property type="match status" value="1"/>
</dbReference>
<name>A0A9D1MRT6_9PROT</name>
<keyword evidence="1" id="KW-1133">Transmembrane helix</keyword>
<dbReference type="Proteomes" id="UP000824142">
    <property type="component" value="Unassembled WGS sequence"/>
</dbReference>
<organism evidence="3 4">
    <name type="scientific">Candidatus Enterousia avicola</name>
    <dbReference type="NCBI Taxonomy" id="2840787"/>
    <lineage>
        <taxon>Bacteria</taxon>
        <taxon>Pseudomonadati</taxon>
        <taxon>Pseudomonadota</taxon>
        <taxon>Alphaproteobacteria</taxon>
        <taxon>Candidatus Enterousia</taxon>
    </lineage>
</organism>
<feature type="transmembrane region" description="Helical" evidence="1">
    <location>
        <begin position="20"/>
        <end position="36"/>
    </location>
</feature>
<protein>
    <submittedName>
        <fullName evidence="3">Biotin/lipoyl-binding protein</fullName>
    </submittedName>
</protein>
<accession>A0A9D1MRT6</accession>
<evidence type="ECO:0000256" key="1">
    <source>
        <dbReference type="SAM" id="Phobius"/>
    </source>
</evidence>
<reference evidence="3" key="1">
    <citation type="submission" date="2020-10" db="EMBL/GenBank/DDBJ databases">
        <authorList>
            <person name="Gilroy R."/>
        </authorList>
    </citation>
    <scope>NUCLEOTIDE SEQUENCE</scope>
    <source>
        <strain evidence="3">CHK136-897</strain>
    </source>
</reference>
<dbReference type="AlphaFoldDB" id="A0A9D1MRT6"/>
<comment type="caution">
    <text evidence="3">The sequence shown here is derived from an EMBL/GenBank/DDBJ whole genome shotgun (WGS) entry which is preliminary data.</text>
</comment>
<dbReference type="InterPro" id="IPR058625">
    <property type="entry name" value="MdtA-like_BSH"/>
</dbReference>
<dbReference type="SUPFAM" id="SSF111369">
    <property type="entry name" value="HlyD-like secretion proteins"/>
    <property type="match status" value="1"/>
</dbReference>
<dbReference type="PANTHER" id="PTHR30469">
    <property type="entry name" value="MULTIDRUG RESISTANCE PROTEIN MDTA"/>
    <property type="match status" value="1"/>
</dbReference>
<sequence>MNKDAKKKGFWSWLWRRKWWIILFAIVAGIAIYFFTGSSSNQGTGFATATISKGDLRQVVTATGEIQPLNTINVGSQVSGTIEAIYVDYNSKVKKGDILLKIEPSVLQASVDEAYASLVSSESQRNYAKSEYERNKTLFDAGYISRAELEQSQTTYE</sequence>
<dbReference type="Gene3D" id="2.40.50.100">
    <property type="match status" value="1"/>
</dbReference>
<dbReference type="GO" id="GO:0015562">
    <property type="term" value="F:efflux transmembrane transporter activity"/>
    <property type="evidence" value="ECO:0007669"/>
    <property type="project" value="TreeGrafter"/>
</dbReference>
<reference evidence="3" key="2">
    <citation type="journal article" date="2021" name="PeerJ">
        <title>Extensive microbial diversity within the chicken gut microbiome revealed by metagenomics and culture.</title>
        <authorList>
            <person name="Gilroy R."/>
            <person name="Ravi A."/>
            <person name="Getino M."/>
            <person name="Pursley I."/>
            <person name="Horton D.L."/>
            <person name="Alikhan N.F."/>
            <person name="Baker D."/>
            <person name="Gharbi K."/>
            <person name="Hall N."/>
            <person name="Watson M."/>
            <person name="Adriaenssens E.M."/>
            <person name="Foster-Nyarko E."/>
            <person name="Jarju S."/>
            <person name="Secka A."/>
            <person name="Antonio M."/>
            <person name="Oren A."/>
            <person name="Chaudhuri R.R."/>
            <person name="La Ragione R."/>
            <person name="Hildebrand F."/>
            <person name="Pallen M.J."/>
        </authorList>
    </citation>
    <scope>NUCLEOTIDE SEQUENCE</scope>
    <source>
        <strain evidence="3">CHK136-897</strain>
    </source>
</reference>
<dbReference type="EMBL" id="DVNO01000004">
    <property type="protein sequence ID" value="HIU65116.1"/>
    <property type="molecule type" value="Genomic_DNA"/>
</dbReference>
<keyword evidence="1" id="KW-0472">Membrane</keyword>
<feature type="non-terminal residue" evidence="3">
    <location>
        <position position="157"/>
    </location>
</feature>